<protein>
    <recommendedName>
        <fullName evidence="3">Head-tail adaptor protein</fullName>
    </recommendedName>
</protein>
<dbReference type="Proteomes" id="UP001156141">
    <property type="component" value="Unassembled WGS sequence"/>
</dbReference>
<evidence type="ECO:0008006" key="3">
    <source>
        <dbReference type="Google" id="ProtNLM"/>
    </source>
</evidence>
<accession>A0ABS9RKT8</accession>
<dbReference type="EMBL" id="JAKVQD010000005">
    <property type="protein sequence ID" value="MCH4553562.1"/>
    <property type="molecule type" value="Genomic_DNA"/>
</dbReference>
<sequence length="75" mass="8848">MDNKVNYIITAKSEQHPNVVLQNTTKVDDKIEWNDNFYRVKEIIIVNPDENIIELRCINVTNKNKKPLIRRVANL</sequence>
<keyword evidence="2" id="KW-1185">Reference proteome</keyword>
<dbReference type="RefSeq" id="WP_240574638.1">
    <property type="nucleotide sequence ID" value="NZ_CP136709.1"/>
</dbReference>
<organism evidence="1 2">
    <name type="scientific">Aestuariibaculum lutulentum</name>
    <dbReference type="NCBI Taxonomy" id="2920935"/>
    <lineage>
        <taxon>Bacteria</taxon>
        <taxon>Pseudomonadati</taxon>
        <taxon>Bacteroidota</taxon>
        <taxon>Flavobacteriia</taxon>
        <taxon>Flavobacteriales</taxon>
        <taxon>Flavobacteriaceae</taxon>
    </lineage>
</organism>
<evidence type="ECO:0000313" key="1">
    <source>
        <dbReference type="EMBL" id="MCH4553562.1"/>
    </source>
</evidence>
<evidence type="ECO:0000313" key="2">
    <source>
        <dbReference type="Proteomes" id="UP001156141"/>
    </source>
</evidence>
<proteinExistence type="predicted"/>
<gene>
    <name evidence="1" type="ORF">MKW35_13115</name>
</gene>
<reference evidence="1" key="1">
    <citation type="submission" date="2022-02" db="EMBL/GenBank/DDBJ databases">
        <title>Aestuariibaculum sp., a marine bacterium isolated from sediment in Guangxi.</title>
        <authorList>
            <person name="Ying J."/>
        </authorList>
    </citation>
    <scope>NUCLEOTIDE SEQUENCE</scope>
    <source>
        <strain evidence="1">L182</strain>
    </source>
</reference>
<comment type="caution">
    <text evidence="1">The sequence shown here is derived from an EMBL/GenBank/DDBJ whole genome shotgun (WGS) entry which is preliminary data.</text>
</comment>
<name>A0ABS9RKT8_9FLAO</name>